<organism evidence="1">
    <name type="scientific">Chromera velia CCMP2878</name>
    <dbReference type="NCBI Taxonomy" id="1169474"/>
    <lineage>
        <taxon>Eukaryota</taxon>
        <taxon>Sar</taxon>
        <taxon>Alveolata</taxon>
        <taxon>Colpodellida</taxon>
        <taxon>Chromeraceae</taxon>
        <taxon>Chromera</taxon>
    </lineage>
</organism>
<dbReference type="VEuPathDB" id="CryptoDB:Cvel_4361"/>
<dbReference type="AlphaFoldDB" id="A0A0G4G985"/>
<dbReference type="Gene3D" id="3.40.50.410">
    <property type="entry name" value="von Willebrand factor, type A domain"/>
    <property type="match status" value="1"/>
</dbReference>
<accession>A0A0G4G985</accession>
<evidence type="ECO:0000313" key="1">
    <source>
        <dbReference type="EMBL" id="CEM25230.1"/>
    </source>
</evidence>
<dbReference type="SUPFAM" id="SSF53300">
    <property type="entry name" value="vWA-like"/>
    <property type="match status" value="1"/>
</dbReference>
<protein>
    <recommendedName>
        <fullName evidence="2">VWFA domain-containing protein</fullName>
    </recommendedName>
</protein>
<sequence>MRHARFVCEEEVFTVGSRKYAPDDHGKAEMCHMHCQSLGRGHVHPRPCPNHASGPRTCDNDGLEGRRHARIQYKPNPEEPRDEFTHAAYWDSLNFEEPVNDPALLQQFTRCPHFCPHESHLERGEPSWCTKPLWHEPFDRNSRVGRNERVSADGHVFACSCASPGIHLVFMLDCSTSMGRKDVRPSRGWRHASRIIKGFQTIPARFVHRFPRATGSQHTPEWNWSDVPAAIAARAQNEARTTQETLNCRLGAALEAIEDFIERRRQTAGGAADRVTISLFNSGVLPNIASVPIADFDMQRVVENPVFSDRIWGGTDFTRALQHAVSRMNPDHRFTAIILLSDGEAEYDQAAIERQFRARLRDGAHPPRFHGLQLRPEEGSTGQLQSIVQLFRRLSLDDRFASQSAFHEVEDREGLIFVYREISESMRKPGGGLITRPSTSVA</sequence>
<evidence type="ECO:0008006" key="2">
    <source>
        <dbReference type="Google" id="ProtNLM"/>
    </source>
</evidence>
<gene>
    <name evidence="1" type="ORF">Cvel_4361</name>
</gene>
<name>A0A0G4G985_9ALVE</name>
<reference evidence="1" key="1">
    <citation type="submission" date="2014-11" db="EMBL/GenBank/DDBJ databases">
        <authorList>
            <person name="Otto D Thomas"/>
            <person name="Naeem Raeece"/>
        </authorList>
    </citation>
    <scope>NUCLEOTIDE SEQUENCE</scope>
</reference>
<dbReference type="InterPro" id="IPR036465">
    <property type="entry name" value="vWFA_dom_sf"/>
</dbReference>
<proteinExistence type="predicted"/>
<dbReference type="EMBL" id="CDMZ01000992">
    <property type="protein sequence ID" value="CEM25230.1"/>
    <property type="molecule type" value="Genomic_DNA"/>
</dbReference>